<evidence type="ECO:0000313" key="8">
    <source>
        <dbReference type="EMBL" id="VDO01070.1"/>
    </source>
</evidence>
<feature type="transmembrane region" description="Helical" evidence="6">
    <location>
        <begin position="431"/>
        <end position="451"/>
    </location>
</feature>
<dbReference type="Proteomes" id="UP000278807">
    <property type="component" value="Unassembled WGS sequence"/>
</dbReference>
<evidence type="ECO:0000256" key="6">
    <source>
        <dbReference type="SAM" id="Phobius"/>
    </source>
</evidence>
<evidence type="ECO:0000313" key="9">
    <source>
        <dbReference type="Proteomes" id="UP000278807"/>
    </source>
</evidence>
<evidence type="ECO:0000256" key="5">
    <source>
        <dbReference type="SAM" id="MobiDB-lite"/>
    </source>
</evidence>
<feature type="transmembrane region" description="Helical" evidence="6">
    <location>
        <begin position="235"/>
        <end position="256"/>
    </location>
</feature>
<comment type="subcellular location">
    <subcellularLocation>
        <location evidence="1">Membrane</location>
        <topology evidence="1">Multi-pass membrane protein</topology>
    </subcellularLocation>
</comment>
<dbReference type="Pfam" id="PF00083">
    <property type="entry name" value="Sugar_tr"/>
    <property type="match status" value="1"/>
</dbReference>
<dbReference type="AlphaFoldDB" id="A0A0R3TDS3"/>
<dbReference type="InterPro" id="IPR005829">
    <property type="entry name" value="Sugar_transporter_CS"/>
</dbReference>
<keyword evidence="4 6" id="KW-0472">Membrane</keyword>
<feature type="compositionally biased region" description="Polar residues" evidence="5">
    <location>
        <begin position="563"/>
        <end position="582"/>
    </location>
</feature>
<dbReference type="OrthoDB" id="5141738at2759"/>
<feature type="transmembrane region" description="Helical" evidence="6">
    <location>
        <begin position="396"/>
        <end position="419"/>
    </location>
</feature>
<dbReference type="SUPFAM" id="SSF103473">
    <property type="entry name" value="MFS general substrate transporter"/>
    <property type="match status" value="1"/>
</dbReference>
<evidence type="ECO:0000256" key="1">
    <source>
        <dbReference type="ARBA" id="ARBA00004141"/>
    </source>
</evidence>
<dbReference type="PANTHER" id="PTHR24064">
    <property type="entry name" value="SOLUTE CARRIER FAMILY 22 MEMBER"/>
    <property type="match status" value="1"/>
</dbReference>
<feature type="transmembrane region" description="Helical" evidence="6">
    <location>
        <begin position="517"/>
        <end position="541"/>
    </location>
</feature>
<reference evidence="8 9" key="2">
    <citation type="submission" date="2018-11" db="EMBL/GenBank/DDBJ databases">
        <authorList>
            <consortium name="Pathogen Informatics"/>
        </authorList>
    </citation>
    <scope>NUCLEOTIDE SEQUENCE [LARGE SCALE GENOMIC DNA]</scope>
</reference>
<dbReference type="InterPro" id="IPR036259">
    <property type="entry name" value="MFS_trans_sf"/>
</dbReference>
<name>A0A0R3TDS3_RODNA</name>
<proteinExistence type="predicted"/>
<sequence>MHGTQIDELFENHIGGLGLWQLLIILMTSISFSNSAILSVFFNAVPKHRCRVDEANENHLKDWNFTDAAHLIGPVDTSNNQFRQCGRYSSELPLNSTIAGIYLYTNARNINVLEYSCPDGYVYEYRSEQYKFGIVQQWDLVCDKAWQVPFNESAYMIGMMVGFILGGWMSDRIGRRKVMLICGCGEFVASLFTALSLNHWFYIFGRTIVATFTTARGSTYVVLITEITTAKVRTILFAIGMILQVLLQGGMLAALAQNVDSWRLFMFLNSSPSILSIVQFWLLPESPRWLAACDRVEEARHVLYSAYRFNTKLRKSSNNGVMTRQELFSRVGINSDDENSHLQLHFFSNESTGGEFSIWRLFKPGLLRVTLLATFILTCQITCTFGIIFFASNIKIHVSFVVIVNSLAQIPGNILAAVLYKYSPSRKIPLLIVYAVIILMSSVAAFQTMFFRPSTDTILNVFGNIIILFLIATQRMIFIYVPELYKPIYRNRGFGIASGLARLTAMWYPQINRLDEVVMHGFPLVIYALVLVLQLVFLVFLDDTTGKSRRSTTMIRIEELEGSQPQTSNGNPTTTPSVQDSTALRLASQDETVP</sequence>
<dbReference type="STRING" id="102285.A0A0R3TDS3"/>
<evidence type="ECO:0000313" key="10">
    <source>
        <dbReference type="WBParaSite" id="HNAJ_0000521201-mRNA-1"/>
    </source>
</evidence>
<dbReference type="PROSITE" id="PS00216">
    <property type="entry name" value="SUGAR_TRANSPORT_1"/>
    <property type="match status" value="1"/>
</dbReference>
<organism evidence="10">
    <name type="scientific">Rodentolepis nana</name>
    <name type="common">Dwarf tapeworm</name>
    <name type="synonym">Hymenolepis nana</name>
    <dbReference type="NCBI Taxonomy" id="102285"/>
    <lineage>
        <taxon>Eukaryota</taxon>
        <taxon>Metazoa</taxon>
        <taxon>Spiralia</taxon>
        <taxon>Lophotrochozoa</taxon>
        <taxon>Platyhelminthes</taxon>
        <taxon>Cestoda</taxon>
        <taxon>Eucestoda</taxon>
        <taxon>Cyclophyllidea</taxon>
        <taxon>Hymenolepididae</taxon>
        <taxon>Rodentolepis</taxon>
    </lineage>
</organism>
<dbReference type="Gene3D" id="1.20.1250.20">
    <property type="entry name" value="MFS general substrate transporter like domains"/>
    <property type="match status" value="1"/>
</dbReference>
<dbReference type="PROSITE" id="PS50850">
    <property type="entry name" value="MFS"/>
    <property type="match status" value="1"/>
</dbReference>
<feature type="region of interest" description="Disordered" evidence="5">
    <location>
        <begin position="559"/>
        <end position="594"/>
    </location>
</feature>
<dbReference type="InterPro" id="IPR020846">
    <property type="entry name" value="MFS_dom"/>
</dbReference>
<dbReference type="GO" id="GO:0022857">
    <property type="term" value="F:transmembrane transporter activity"/>
    <property type="evidence" value="ECO:0007669"/>
    <property type="project" value="InterPro"/>
</dbReference>
<gene>
    <name evidence="8" type="ORF">HNAJ_LOCUS5210</name>
</gene>
<accession>A0A0R3TDS3</accession>
<keyword evidence="3 6" id="KW-1133">Transmembrane helix</keyword>
<protein>
    <submittedName>
        <fullName evidence="10">MFS domain-containing protein</fullName>
    </submittedName>
</protein>
<keyword evidence="2 6" id="KW-0812">Transmembrane</keyword>
<evidence type="ECO:0000259" key="7">
    <source>
        <dbReference type="PROSITE" id="PS50850"/>
    </source>
</evidence>
<feature type="transmembrane region" description="Helical" evidence="6">
    <location>
        <begin position="457"/>
        <end position="481"/>
    </location>
</feature>
<feature type="transmembrane region" description="Helical" evidence="6">
    <location>
        <begin position="203"/>
        <end position="223"/>
    </location>
</feature>
<feature type="transmembrane region" description="Helical" evidence="6">
    <location>
        <begin position="20"/>
        <end position="42"/>
    </location>
</feature>
<evidence type="ECO:0000256" key="2">
    <source>
        <dbReference type="ARBA" id="ARBA00022692"/>
    </source>
</evidence>
<dbReference type="InterPro" id="IPR005828">
    <property type="entry name" value="MFS_sugar_transport-like"/>
</dbReference>
<feature type="domain" description="Major facilitator superfamily (MFS) profile" evidence="7">
    <location>
        <begin position="95"/>
        <end position="546"/>
    </location>
</feature>
<dbReference type="EMBL" id="UZAE01004227">
    <property type="protein sequence ID" value="VDO01070.1"/>
    <property type="molecule type" value="Genomic_DNA"/>
</dbReference>
<dbReference type="GO" id="GO:0016020">
    <property type="term" value="C:membrane"/>
    <property type="evidence" value="ECO:0007669"/>
    <property type="project" value="UniProtKB-SubCell"/>
</dbReference>
<feature type="transmembrane region" description="Helical" evidence="6">
    <location>
        <begin position="178"/>
        <end position="197"/>
    </location>
</feature>
<reference evidence="10" key="1">
    <citation type="submission" date="2017-02" db="UniProtKB">
        <authorList>
            <consortium name="WormBaseParasite"/>
        </authorList>
    </citation>
    <scope>IDENTIFICATION</scope>
</reference>
<keyword evidence="9" id="KW-1185">Reference proteome</keyword>
<evidence type="ECO:0000256" key="4">
    <source>
        <dbReference type="ARBA" id="ARBA00023136"/>
    </source>
</evidence>
<evidence type="ECO:0000256" key="3">
    <source>
        <dbReference type="ARBA" id="ARBA00022989"/>
    </source>
</evidence>
<dbReference type="WBParaSite" id="HNAJ_0000521201-mRNA-1">
    <property type="protein sequence ID" value="HNAJ_0000521201-mRNA-1"/>
    <property type="gene ID" value="HNAJ_0000521201"/>
</dbReference>
<feature type="transmembrane region" description="Helical" evidence="6">
    <location>
        <begin position="366"/>
        <end position="390"/>
    </location>
</feature>